<evidence type="ECO:0000313" key="1">
    <source>
        <dbReference type="EMBL" id="GAH33630.1"/>
    </source>
</evidence>
<reference evidence="1" key="1">
    <citation type="journal article" date="2014" name="Front. Microbiol.">
        <title>High frequency of phylogenetically diverse reductive dehalogenase-homologous genes in deep subseafloor sedimentary metagenomes.</title>
        <authorList>
            <person name="Kawai M."/>
            <person name="Futagami T."/>
            <person name="Toyoda A."/>
            <person name="Takaki Y."/>
            <person name="Nishi S."/>
            <person name="Hori S."/>
            <person name="Arai W."/>
            <person name="Tsubouchi T."/>
            <person name="Morono Y."/>
            <person name="Uchiyama I."/>
            <person name="Ito T."/>
            <person name="Fujiyama A."/>
            <person name="Inagaki F."/>
            <person name="Takami H."/>
        </authorList>
    </citation>
    <scope>NUCLEOTIDE SEQUENCE</scope>
    <source>
        <strain evidence="1">Expedition CK06-06</strain>
    </source>
</reference>
<name>X1FM85_9ZZZZ</name>
<protein>
    <submittedName>
        <fullName evidence="1">Uncharacterized protein</fullName>
    </submittedName>
</protein>
<proteinExistence type="predicted"/>
<comment type="caution">
    <text evidence="1">The sequence shown here is derived from an EMBL/GenBank/DDBJ whole genome shotgun (WGS) entry which is preliminary data.</text>
</comment>
<dbReference type="EMBL" id="BARU01011821">
    <property type="protein sequence ID" value="GAH33630.1"/>
    <property type="molecule type" value="Genomic_DNA"/>
</dbReference>
<dbReference type="AlphaFoldDB" id="X1FM85"/>
<organism evidence="1">
    <name type="scientific">marine sediment metagenome</name>
    <dbReference type="NCBI Taxonomy" id="412755"/>
    <lineage>
        <taxon>unclassified sequences</taxon>
        <taxon>metagenomes</taxon>
        <taxon>ecological metagenomes</taxon>
    </lineage>
</organism>
<accession>X1FM85</accession>
<gene>
    <name evidence="1" type="ORF">S03H2_22063</name>
</gene>
<sequence>MNKEGDYNVQKKYYRFQGSLNQKNIILEELEKFLIEIYKKSRKYGCKSLPIV</sequence>